<evidence type="ECO:0000256" key="1">
    <source>
        <dbReference type="ARBA" id="ARBA00022723"/>
    </source>
</evidence>
<feature type="transmembrane region" description="Helical" evidence="4">
    <location>
        <begin position="263"/>
        <end position="286"/>
    </location>
</feature>
<keyword evidence="7" id="KW-1185">Reference proteome</keyword>
<dbReference type="Proteomes" id="UP000636800">
    <property type="component" value="Chromosome 3"/>
</dbReference>
<keyword evidence="2" id="KW-0863">Zinc-finger</keyword>
<reference evidence="6 7" key="1">
    <citation type="journal article" date="2020" name="Nat. Food">
        <title>A phased Vanilla planifolia genome enables genetic improvement of flavour and production.</title>
        <authorList>
            <person name="Hasing T."/>
            <person name="Tang H."/>
            <person name="Brym M."/>
            <person name="Khazi F."/>
            <person name="Huang T."/>
            <person name="Chambers A.H."/>
        </authorList>
    </citation>
    <scope>NUCLEOTIDE SEQUENCE [LARGE SCALE GENOMIC DNA]</scope>
    <source>
        <tissue evidence="6">Leaf</tissue>
    </source>
</reference>
<feature type="domain" description="RING-CH-type" evidence="5">
    <location>
        <begin position="105"/>
        <end position="171"/>
    </location>
</feature>
<dbReference type="AlphaFoldDB" id="A0A835RBM6"/>
<dbReference type="InterPro" id="IPR011016">
    <property type="entry name" value="Znf_RING-CH"/>
</dbReference>
<dbReference type="Gene3D" id="3.30.40.10">
    <property type="entry name" value="Zinc/RING finger domain, C3HC4 (zinc finger)"/>
    <property type="match status" value="1"/>
</dbReference>
<proteinExistence type="predicted"/>
<keyword evidence="3" id="KW-0862">Zinc</keyword>
<evidence type="ECO:0000313" key="6">
    <source>
        <dbReference type="EMBL" id="KAG0488074.1"/>
    </source>
</evidence>
<dbReference type="Pfam" id="PF12906">
    <property type="entry name" value="RINGv"/>
    <property type="match status" value="1"/>
</dbReference>
<evidence type="ECO:0000256" key="3">
    <source>
        <dbReference type="ARBA" id="ARBA00022833"/>
    </source>
</evidence>
<evidence type="ECO:0000259" key="5">
    <source>
        <dbReference type="PROSITE" id="PS51292"/>
    </source>
</evidence>
<organism evidence="6 7">
    <name type="scientific">Vanilla planifolia</name>
    <name type="common">Vanilla</name>
    <dbReference type="NCBI Taxonomy" id="51239"/>
    <lineage>
        <taxon>Eukaryota</taxon>
        <taxon>Viridiplantae</taxon>
        <taxon>Streptophyta</taxon>
        <taxon>Embryophyta</taxon>
        <taxon>Tracheophyta</taxon>
        <taxon>Spermatophyta</taxon>
        <taxon>Magnoliopsida</taxon>
        <taxon>Liliopsida</taxon>
        <taxon>Asparagales</taxon>
        <taxon>Orchidaceae</taxon>
        <taxon>Vanilloideae</taxon>
        <taxon>Vanilleae</taxon>
        <taxon>Vanilla</taxon>
    </lineage>
</organism>
<dbReference type="GO" id="GO:0008270">
    <property type="term" value="F:zinc ion binding"/>
    <property type="evidence" value="ECO:0007669"/>
    <property type="project" value="UniProtKB-KW"/>
</dbReference>
<evidence type="ECO:0000256" key="4">
    <source>
        <dbReference type="SAM" id="Phobius"/>
    </source>
</evidence>
<dbReference type="PROSITE" id="PS51292">
    <property type="entry name" value="ZF_RING_CH"/>
    <property type="match status" value="1"/>
</dbReference>
<evidence type="ECO:0000256" key="2">
    <source>
        <dbReference type="ARBA" id="ARBA00022771"/>
    </source>
</evidence>
<dbReference type="EMBL" id="JADCNL010000003">
    <property type="protein sequence ID" value="KAG0488074.1"/>
    <property type="molecule type" value="Genomic_DNA"/>
</dbReference>
<comment type="caution">
    <text evidence="6">The sequence shown here is derived from an EMBL/GenBank/DDBJ whole genome shotgun (WGS) entry which is preliminary data.</text>
</comment>
<dbReference type="PANTHER" id="PTHR46214:SF12">
    <property type="entry name" value="RING_FYVE_PHD ZINC FINGER SUPERFAMILY PROTEIN"/>
    <property type="match status" value="1"/>
</dbReference>
<name>A0A835RBM6_VANPL</name>
<evidence type="ECO:0000313" key="7">
    <source>
        <dbReference type="Proteomes" id="UP000636800"/>
    </source>
</evidence>
<dbReference type="InterPro" id="IPR013083">
    <property type="entry name" value="Znf_RING/FYVE/PHD"/>
</dbReference>
<gene>
    <name evidence="6" type="ORF">HPP92_006885</name>
</gene>
<feature type="transmembrane region" description="Helical" evidence="4">
    <location>
        <begin position="329"/>
        <end position="346"/>
    </location>
</feature>
<keyword evidence="4" id="KW-0812">Transmembrane</keyword>
<dbReference type="SUPFAM" id="SSF57850">
    <property type="entry name" value="RING/U-box"/>
    <property type="match status" value="1"/>
</dbReference>
<dbReference type="PANTHER" id="PTHR46214">
    <property type="entry name" value="ZINC FINGER, RING-CH-TYPE"/>
    <property type="match status" value="1"/>
</dbReference>
<protein>
    <recommendedName>
        <fullName evidence="5">RING-CH-type domain-containing protein</fullName>
    </recommendedName>
</protein>
<keyword evidence="4" id="KW-0472">Membrane</keyword>
<accession>A0A835RBM6</accession>
<sequence length="354" mass="38935">MELQEKEKTCTSGSNDEYFCSSHNQTENCRTSGSTEDSSNILLCRVCHCLESDQRGDGALSLLDIVPPSEAISEFNKQCELDEKTTKSAAEKGESQSGKETRLVEFFSPDGEVLVCADLESCSYDYQDTLIYLGCACKNDLSLAHYACALKWFISHGSTVCEICGTVAKNIRLADFIKVMAALKEYESLREKTAMGELDHLHASINSGVDPDALAAIRRQRLSEVSFWFNPQNDPVAVPQEATADQISTAPTDNVVDNSTTKWAFEGTGILVATGLLTVTLAWLIAPHVGKRTARNGLHILLGGITALTVVIFLRFVVLSRIKYGPARYWAILFVFWFLVFGIWASRTHGGHST</sequence>
<keyword evidence="4" id="KW-1133">Transmembrane helix</keyword>
<dbReference type="SMART" id="SM00744">
    <property type="entry name" value="RINGv"/>
    <property type="match status" value="1"/>
</dbReference>
<keyword evidence="1" id="KW-0479">Metal-binding</keyword>
<feature type="transmembrane region" description="Helical" evidence="4">
    <location>
        <begin position="298"/>
        <end position="317"/>
    </location>
</feature>